<evidence type="ECO:0000256" key="5">
    <source>
        <dbReference type="ARBA" id="ARBA00023014"/>
    </source>
</evidence>
<dbReference type="SFLD" id="SFLDS00029">
    <property type="entry name" value="Radical_SAM"/>
    <property type="match status" value="1"/>
</dbReference>
<keyword evidence="2" id="KW-0949">S-adenosyl-L-methionine</keyword>
<evidence type="ECO:0000256" key="2">
    <source>
        <dbReference type="ARBA" id="ARBA00022691"/>
    </source>
</evidence>
<evidence type="ECO:0000313" key="6">
    <source>
        <dbReference type="EMBL" id="MBK7674310.1"/>
    </source>
</evidence>
<dbReference type="AlphaFoldDB" id="A0A935PZQ6"/>
<keyword evidence="3" id="KW-0479">Metal-binding</keyword>
<keyword evidence="5" id="KW-0411">Iron-sulfur</keyword>
<organism evidence="6 7">
    <name type="scientific">Candidatus Accumulibacter proximus</name>
    <dbReference type="NCBI Taxonomy" id="2954385"/>
    <lineage>
        <taxon>Bacteria</taxon>
        <taxon>Pseudomonadati</taxon>
        <taxon>Pseudomonadota</taxon>
        <taxon>Betaproteobacteria</taxon>
        <taxon>Candidatus Accumulibacter</taxon>
    </lineage>
</organism>
<dbReference type="GO" id="GO:0051536">
    <property type="term" value="F:iron-sulfur cluster binding"/>
    <property type="evidence" value="ECO:0007669"/>
    <property type="project" value="UniProtKB-KW"/>
</dbReference>
<evidence type="ECO:0000256" key="1">
    <source>
        <dbReference type="ARBA" id="ARBA00001966"/>
    </source>
</evidence>
<dbReference type="Gene3D" id="3.20.20.70">
    <property type="entry name" value="Aldolase class I"/>
    <property type="match status" value="1"/>
</dbReference>
<proteinExistence type="predicted"/>
<comment type="cofactor">
    <cofactor evidence="1">
        <name>[4Fe-4S] cluster</name>
        <dbReference type="ChEBI" id="CHEBI:49883"/>
    </cofactor>
</comment>
<dbReference type="EMBL" id="JADJMH010000003">
    <property type="protein sequence ID" value="MBK7674310.1"/>
    <property type="molecule type" value="Genomic_DNA"/>
</dbReference>
<keyword evidence="4" id="KW-0408">Iron</keyword>
<evidence type="ECO:0000313" key="7">
    <source>
        <dbReference type="Proteomes" id="UP000697998"/>
    </source>
</evidence>
<gene>
    <name evidence="6" type="ORF">IPJ27_05820</name>
</gene>
<evidence type="ECO:0000256" key="3">
    <source>
        <dbReference type="ARBA" id="ARBA00022723"/>
    </source>
</evidence>
<name>A0A935PZQ6_9PROT</name>
<protein>
    <submittedName>
        <fullName evidence="6">4Fe-4S cluster-binding domain-containing protein</fullName>
    </submittedName>
</protein>
<dbReference type="SUPFAM" id="SSF102114">
    <property type="entry name" value="Radical SAM enzymes"/>
    <property type="match status" value="1"/>
</dbReference>
<evidence type="ECO:0000256" key="4">
    <source>
        <dbReference type="ARBA" id="ARBA00023004"/>
    </source>
</evidence>
<dbReference type="Pfam" id="PF13353">
    <property type="entry name" value="Fer4_12"/>
    <property type="match status" value="1"/>
</dbReference>
<dbReference type="GO" id="GO:0003824">
    <property type="term" value="F:catalytic activity"/>
    <property type="evidence" value="ECO:0007669"/>
    <property type="project" value="InterPro"/>
</dbReference>
<comment type="caution">
    <text evidence="6">The sequence shown here is derived from an EMBL/GenBank/DDBJ whole genome shotgun (WGS) entry which is preliminary data.</text>
</comment>
<dbReference type="Proteomes" id="UP000697998">
    <property type="component" value="Unassembled WGS sequence"/>
</dbReference>
<dbReference type="InterPro" id="IPR058240">
    <property type="entry name" value="rSAM_sf"/>
</dbReference>
<dbReference type="InterPro" id="IPR007197">
    <property type="entry name" value="rSAM"/>
</dbReference>
<dbReference type="InterPro" id="IPR013785">
    <property type="entry name" value="Aldolase_TIM"/>
</dbReference>
<accession>A0A935PZQ6</accession>
<sequence length="154" mass="16537">MWLQGCSIGCPGCCSRDMWSSIGGATMSVSDLVSWCGKCAGDQLDGVSISGGEPFEQAEGLLELVSELGSLRQQAAREVDLLCYSGMPWRRLQKDHPAILDLLDVIVRNPCDHARFGIAARFDQPTTDCTVGPGAQTLPCGEEYAQKAPADRSE</sequence>
<reference evidence="6 7" key="1">
    <citation type="submission" date="2020-10" db="EMBL/GenBank/DDBJ databases">
        <title>Connecting structure to function with the recovery of over 1000 high-quality activated sludge metagenome-assembled genomes encoding full-length rRNA genes using long-read sequencing.</title>
        <authorList>
            <person name="Singleton C.M."/>
            <person name="Petriglieri F."/>
            <person name="Kristensen J.M."/>
            <person name="Kirkegaard R.H."/>
            <person name="Michaelsen T.Y."/>
            <person name="Andersen M.H."/>
            <person name="Karst S.M."/>
            <person name="Dueholm M.S."/>
            <person name="Nielsen P.H."/>
            <person name="Albertsen M."/>
        </authorList>
    </citation>
    <scope>NUCLEOTIDE SEQUENCE [LARGE SCALE GENOMIC DNA]</scope>
    <source>
        <strain evidence="6">EsbW_18-Q3-R4-48_BATAC.285</strain>
    </source>
</reference>
<dbReference type="GO" id="GO:0046872">
    <property type="term" value="F:metal ion binding"/>
    <property type="evidence" value="ECO:0007669"/>
    <property type="project" value="UniProtKB-KW"/>
</dbReference>